<reference evidence="1 2" key="1">
    <citation type="submission" date="2018-03" db="EMBL/GenBank/DDBJ databases">
        <title>The draft genome of Mesorhizobium soli JCM 19897.</title>
        <authorList>
            <person name="Li L."/>
            <person name="Liu L."/>
            <person name="Liang L."/>
            <person name="Wang T."/>
            <person name="Zhang X."/>
        </authorList>
    </citation>
    <scope>NUCLEOTIDE SEQUENCE [LARGE SCALE GENOMIC DNA]</scope>
    <source>
        <strain evidence="1 2">JCM 19897</strain>
    </source>
</reference>
<dbReference type="Proteomes" id="UP000240653">
    <property type="component" value="Unassembled WGS sequence"/>
</dbReference>
<dbReference type="EMBL" id="PXYL01000021">
    <property type="protein sequence ID" value="PSJ55950.1"/>
    <property type="molecule type" value="Genomic_DNA"/>
</dbReference>
<comment type="caution">
    <text evidence="1">The sequence shown here is derived from an EMBL/GenBank/DDBJ whole genome shotgun (WGS) entry which is preliminary data.</text>
</comment>
<gene>
    <name evidence="1" type="ORF">C7I85_25925</name>
</gene>
<proteinExistence type="predicted"/>
<organism evidence="1 2">
    <name type="scientific">Pseudaminobacter soli</name>
    <name type="common">ex Li et al. 2025</name>
    <dbReference type="NCBI Taxonomy" id="1295366"/>
    <lineage>
        <taxon>Bacteria</taxon>
        <taxon>Pseudomonadati</taxon>
        <taxon>Pseudomonadota</taxon>
        <taxon>Alphaproteobacteria</taxon>
        <taxon>Hyphomicrobiales</taxon>
        <taxon>Phyllobacteriaceae</taxon>
        <taxon>Pseudaminobacter</taxon>
    </lineage>
</organism>
<keyword evidence="2" id="KW-1185">Reference proteome</keyword>
<sequence length="205" mass="21537">MALAGWVVGAGGWAFGGAVSARAGASDATPDPALRLWRDWAAAHARTQQVCRRQQALECALAERVDFVDTVVRVPGGAETVICSVEALDRLIGTRTDMVAVRARAAAELAARQASFEAAATEIGYFEGLRAERAAFAQVEALLEALATTPAVSLAGVAGKLDAVLCEGEAWEDCAAFPWPQIRAARDDLFRIGRQLTPGAAFPGD</sequence>
<name>A0A2P7S0F6_9HYPH</name>
<dbReference type="AlphaFoldDB" id="A0A2P7S0F6"/>
<protein>
    <submittedName>
        <fullName evidence="1">Uncharacterized protein</fullName>
    </submittedName>
</protein>
<accession>A0A2P7S0F6</accession>
<evidence type="ECO:0000313" key="1">
    <source>
        <dbReference type="EMBL" id="PSJ55950.1"/>
    </source>
</evidence>
<evidence type="ECO:0000313" key="2">
    <source>
        <dbReference type="Proteomes" id="UP000240653"/>
    </source>
</evidence>